<comment type="caution">
    <text evidence="2">The sequence shown here is derived from an EMBL/GenBank/DDBJ whole genome shotgun (WGS) entry which is preliminary data.</text>
</comment>
<gene>
    <name evidence="2" type="ORF">RWH44_03860</name>
</gene>
<feature type="region of interest" description="Disordered" evidence="1">
    <location>
        <begin position="1"/>
        <end position="21"/>
    </location>
</feature>
<protein>
    <submittedName>
        <fullName evidence="2">Uncharacterized protein</fullName>
    </submittedName>
</protein>
<feature type="compositionally biased region" description="Pro residues" evidence="1">
    <location>
        <begin position="1"/>
        <end position="10"/>
    </location>
</feature>
<name>A0ABU3SJ74_9MICO</name>
<dbReference type="Proteomes" id="UP001261125">
    <property type="component" value="Unassembled WGS sequence"/>
</dbReference>
<dbReference type="RefSeq" id="WP_316003531.1">
    <property type="nucleotide sequence ID" value="NZ_JAWDIT010000001.1"/>
</dbReference>
<keyword evidence="3" id="KW-1185">Reference proteome</keyword>
<evidence type="ECO:0000313" key="3">
    <source>
        <dbReference type="Proteomes" id="UP001261125"/>
    </source>
</evidence>
<organism evidence="2 3">
    <name type="scientific">Microbacterium phycohabitans</name>
    <dbReference type="NCBI Taxonomy" id="3075993"/>
    <lineage>
        <taxon>Bacteria</taxon>
        <taxon>Bacillati</taxon>
        <taxon>Actinomycetota</taxon>
        <taxon>Actinomycetes</taxon>
        <taxon>Micrococcales</taxon>
        <taxon>Microbacteriaceae</taxon>
        <taxon>Microbacterium</taxon>
    </lineage>
</organism>
<evidence type="ECO:0000256" key="1">
    <source>
        <dbReference type="SAM" id="MobiDB-lite"/>
    </source>
</evidence>
<accession>A0ABU3SJ74</accession>
<evidence type="ECO:0000313" key="2">
    <source>
        <dbReference type="EMBL" id="MDU0344834.1"/>
    </source>
</evidence>
<dbReference type="EMBL" id="JAWDIT010000001">
    <property type="protein sequence ID" value="MDU0344834.1"/>
    <property type="molecule type" value="Genomic_DNA"/>
</dbReference>
<sequence>MAHPPTPRQPGPAEDPDDLPDVFRGLIAIDVVDGELVPRSTEPPRAG</sequence>
<reference evidence="2 3" key="1">
    <citation type="submission" date="2023-09" db="EMBL/GenBank/DDBJ databases">
        <title>Microbacterium fusihabitans sp. nov., Microbacterium phycihabitans sp. nov., and Microbacterium cervinum sp. nov., isolated from dried seaweeds of beach.</title>
        <authorList>
            <person name="Lee S.D."/>
        </authorList>
    </citation>
    <scope>NUCLEOTIDE SEQUENCE [LARGE SCALE GENOMIC DNA]</scope>
    <source>
        <strain evidence="2 3">KSW2-29</strain>
    </source>
</reference>
<proteinExistence type="predicted"/>